<dbReference type="Gene3D" id="1.20.1270.10">
    <property type="match status" value="1"/>
</dbReference>
<protein>
    <submittedName>
        <fullName evidence="1">18278_t:CDS:1</fullName>
    </submittedName>
</protein>
<gene>
    <name evidence="1" type="ORF">RFULGI_LOCUS19307</name>
</gene>
<keyword evidence="2" id="KW-1185">Reference proteome</keyword>
<organism evidence="1 2">
    <name type="scientific">Racocetra fulgida</name>
    <dbReference type="NCBI Taxonomy" id="60492"/>
    <lineage>
        <taxon>Eukaryota</taxon>
        <taxon>Fungi</taxon>
        <taxon>Fungi incertae sedis</taxon>
        <taxon>Mucoromycota</taxon>
        <taxon>Glomeromycotina</taxon>
        <taxon>Glomeromycetes</taxon>
        <taxon>Diversisporales</taxon>
        <taxon>Gigasporaceae</taxon>
        <taxon>Racocetra</taxon>
    </lineage>
</organism>
<feature type="non-terminal residue" evidence="1">
    <location>
        <position position="77"/>
    </location>
</feature>
<name>A0A9N9K9J8_9GLOM</name>
<proteinExistence type="predicted"/>
<evidence type="ECO:0000313" key="1">
    <source>
        <dbReference type="EMBL" id="CAG8816941.1"/>
    </source>
</evidence>
<accession>A0A9N9K9J8</accession>
<dbReference type="AlphaFoldDB" id="A0A9N9K9J8"/>
<comment type="caution">
    <text evidence="1">The sequence shown here is derived from an EMBL/GenBank/DDBJ whole genome shotgun (WGS) entry which is preliminary data.</text>
</comment>
<dbReference type="OrthoDB" id="434160at2759"/>
<reference evidence="1" key="1">
    <citation type="submission" date="2021-06" db="EMBL/GenBank/DDBJ databases">
        <authorList>
            <person name="Kallberg Y."/>
            <person name="Tangrot J."/>
            <person name="Rosling A."/>
        </authorList>
    </citation>
    <scope>NUCLEOTIDE SEQUENCE</scope>
    <source>
        <strain evidence="1">IN212</strain>
    </source>
</reference>
<feature type="non-terminal residue" evidence="1">
    <location>
        <position position="1"/>
    </location>
</feature>
<dbReference type="SUPFAM" id="SSF100934">
    <property type="entry name" value="Heat shock protein 70kD (HSP70), C-terminal subdomain"/>
    <property type="match status" value="1"/>
</dbReference>
<evidence type="ECO:0000313" key="2">
    <source>
        <dbReference type="Proteomes" id="UP000789396"/>
    </source>
</evidence>
<dbReference type="EMBL" id="CAJVPZ010093571">
    <property type="protein sequence ID" value="CAG8816941.1"/>
    <property type="molecule type" value="Genomic_DNA"/>
</dbReference>
<dbReference type="Proteomes" id="UP000789396">
    <property type="component" value="Unassembled WGS sequence"/>
</dbReference>
<sequence>TPSENAKPPSNPPVKKVKKLVKKGDLPITSCHNGLDKSVITQFKEQEVQMIVSDKLVADTETQKNTLEEYVYDTRSK</sequence>
<dbReference type="InterPro" id="IPR029048">
    <property type="entry name" value="HSP70_C_sf"/>
</dbReference>